<proteinExistence type="inferred from homology"/>
<accession>A0A949UT97</accession>
<feature type="transmembrane region" description="Helical" evidence="10">
    <location>
        <begin position="200"/>
        <end position="222"/>
    </location>
</feature>
<dbReference type="CDD" id="cd06261">
    <property type="entry name" value="TM_PBP2"/>
    <property type="match status" value="1"/>
</dbReference>
<keyword evidence="8 10" id="KW-1133">Transmembrane helix</keyword>
<evidence type="ECO:0000256" key="11">
    <source>
        <dbReference type="RuleBase" id="RU363056"/>
    </source>
</evidence>
<dbReference type="InterPro" id="IPR000515">
    <property type="entry name" value="MetI-like"/>
</dbReference>
<comment type="function">
    <text evidence="11">Part of the ABC transporter complex UgpBAEC involved in sn-glycerol-3-phosphate (G3P) import. Probably responsible for the translocation of the substrate across the membrane.</text>
</comment>
<comment type="caution">
    <text evidence="13">The sequence shown here is derived from an EMBL/GenBank/DDBJ whole genome shotgun (WGS) entry which is preliminary data.</text>
</comment>
<dbReference type="PANTHER" id="PTHR43744:SF8">
    <property type="entry name" value="SN-GLYCEROL-3-PHOSPHATE TRANSPORT SYSTEM PERMEASE PROTEIN UGPE"/>
    <property type="match status" value="1"/>
</dbReference>
<evidence type="ECO:0000313" key="13">
    <source>
        <dbReference type="EMBL" id="MBV2143610.1"/>
    </source>
</evidence>
<comment type="subunit">
    <text evidence="3 11">The complex is composed of two ATP-binding proteins (UgpC), two transmembrane proteins (UgpA and UgpE) and a solute-binding protein (UgpB).</text>
</comment>
<evidence type="ECO:0000256" key="3">
    <source>
        <dbReference type="ARBA" id="ARBA00011557"/>
    </source>
</evidence>
<evidence type="ECO:0000256" key="5">
    <source>
        <dbReference type="ARBA" id="ARBA00022448"/>
    </source>
</evidence>
<evidence type="ECO:0000256" key="10">
    <source>
        <dbReference type="RuleBase" id="RU363032"/>
    </source>
</evidence>
<dbReference type="RefSeq" id="WP_217677604.1">
    <property type="nucleotide sequence ID" value="NZ_JAHRVA010000003.1"/>
</dbReference>
<keyword evidence="6 11" id="KW-1003">Cell membrane</keyword>
<organism evidence="13 14">
    <name type="scientific">Falsochrobactrum tianjinense</name>
    <dbReference type="NCBI Taxonomy" id="2706015"/>
    <lineage>
        <taxon>Bacteria</taxon>
        <taxon>Pseudomonadati</taxon>
        <taxon>Pseudomonadota</taxon>
        <taxon>Alphaproteobacteria</taxon>
        <taxon>Hyphomicrobiales</taxon>
        <taxon>Brucellaceae</taxon>
        <taxon>Falsochrobactrum</taxon>
    </lineage>
</organism>
<dbReference type="GO" id="GO:0005886">
    <property type="term" value="C:plasma membrane"/>
    <property type="evidence" value="ECO:0007669"/>
    <property type="project" value="UniProtKB-SubCell"/>
</dbReference>
<feature type="domain" description="ABC transmembrane type-1" evidence="12">
    <location>
        <begin position="90"/>
        <end position="280"/>
    </location>
</feature>
<evidence type="ECO:0000259" key="12">
    <source>
        <dbReference type="PROSITE" id="PS50928"/>
    </source>
</evidence>
<keyword evidence="11" id="KW-0997">Cell inner membrane</keyword>
<keyword evidence="5 10" id="KW-0813">Transport</keyword>
<sequence>MVVQGTSRRAYTTRSKGATLLRSLLSLLIVHSVLIIGAIFVVAPFVWMLVTSIKPPNEIFSAQLRLWPAQFYGVENYSFALNSAPLIRFALNGVIVCAGILLVQLLVAIPCAYALAKLKFAGRNLLFILILLALAIPIQVPALPLYIALAWLGQLNSYFSLMVPFFLSAFAIFLFRQFFRSFPDDIINAARLDGMGEFEIIWRIVTPSALPAIAAFAVFSVVAHWNDLYWPLIVISDSQLATPPLGMLFFADAETGSNYGALTAAATILTAPLVACFMLARRRFIQGITMTGVK</sequence>
<reference evidence="13 14" key="1">
    <citation type="submission" date="2021-06" db="EMBL/GenBank/DDBJ databases">
        <title>Falsochrobactrum tianjin sp.nov., a new petroleum-degrading bacteria isolated from oily soils.</title>
        <authorList>
            <person name="Chen G."/>
            <person name="Chen H."/>
            <person name="Tian J."/>
            <person name="Qing J."/>
            <person name="Zhong L."/>
            <person name="Ma W."/>
            <person name="Song Y."/>
            <person name="Cui X."/>
            <person name="Yan B."/>
        </authorList>
    </citation>
    <scope>NUCLEOTIDE SEQUENCE [LARGE SCALE GENOMIC DNA]</scope>
    <source>
        <strain evidence="13 14">TDYN1</strain>
    </source>
</reference>
<dbReference type="EMBL" id="JAHRVA010000003">
    <property type="protein sequence ID" value="MBV2143610.1"/>
    <property type="molecule type" value="Genomic_DNA"/>
</dbReference>
<dbReference type="Pfam" id="PF00528">
    <property type="entry name" value="BPD_transp_1"/>
    <property type="match status" value="1"/>
</dbReference>
<evidence type="ECO:0000256" key="7">
    <source>
        <dbReference type="ARBA" id="ARBA00022692"/>
    </source>
</evidence>
<keyword evidence="9 10" id="KW-0472">Membrane</keyword>
<dbReference type="PANTHER" id="PTHR43744">
    <property type="entry name" value="ABC TRANSPORTER PERMEASE PROTEIN MG189-RELATED-RELATED"/>
    <property type="match status" value="1"/>
</dbReference>
<evidence type="ECO:0000313" key="14">
    <source>
        <dbReference type="Proteomes" id="UP000752297"/>
    </source>
</evidence>
<feature type="transmembrane region" description="Helical" evidence="10">
    <location>
        <begin position="89"/>
        <end position="113"/>
    </location>
</feature>
<evidence type="ECO:0000256" key="9">
    <source>
        <dbReference type="ARBA" id="ARBA00023136"/>
    </source>
</evidence>
<feature type="transmembrane region" description="Helical" evidence="10">
    <location>
        <begin position="158"/>
        <end position="179"/>
    </location>
</feature>
<dbReference type="PROSITE" id="PS50928">
    <property type="entry name" value="ABC_TM1"/>
    <property type="match status" value="1"/>
</dbReference>
<protein>
    <recommendedName>
        <fullName evidence="4 11">sn-glycerol-3-phosphate transport system permease protein UgpE</fullName>
    </recommendedName>
</protein>
<dbReference type="AlphaFoldDB" id="A0A949UT97"/>
<keyword evidence="14" id="KW-1185">Reference proteome</keyword>
<feature type="transmembrane region" description="Helical" evidence="10">
    <location>
        <begin position="24"/>
        <end position="50"/>
    </location>
</feature>
<evidence type="ECO:0000256" key="1">
    <source>
        <dbReference type="ARBA" id="ARBA00004651"/>
    </source>
</evidence>
<comment type="similarity">
    <text evidence="2 10">Belongs to the binding-protein-dependent transport system permease family.</text>
</comment>
<evidence type="ECO:0000256" key="4">
    <source>
        <dbReference type="ARBA" id="ARBA00020515"/>
    </source>
</evidence>
<dbReference type="GO" id="GO:0055085">
    <property type="term" value="P:transmembrane transport"/>
    <property type="evidence" value="ECO:0007669"/>
    <property type="project" value="InterPro"/>
</dbReference>
<keyword evidence="7 10" id="KW-0812">Transmembrane</keyword>
<gene>
    <name evidence="11" type="primary">ugpE</name>
    <name evidence="13" type="ORF">KUG47_08870</name>
</gene>
<evidence type="ECO:0000256" key="2">
    <source>
        <dbReference type="ARBA" id="ARBA00009306"/>
    </source>
</evidence>
<dbReference type="Proteomes" id="UP000752297">
    <property type="component" value="Unassembled WGS sequence"/>
</dbReference>
<comment type="subcellular location">
    <subcellularLocation>
        <location evidence="11">Cell inner membrane</location>
        <topology evidence="11">Multi-pass membrane protein</topology>
    </subcellularLocation>
    <subcellularLocation>
        <location evidence="1 10">Cell membrane</location>
        <topology evidence="1 10">Multi-pass membrane protein</topology>
    </subcellularLocation>
</comment>
<feature type="transmembrane region" description="Helical" evidence="10">
    <location>
        <begin position="125"/>
        <end position="152"/>
    </location>
</feature>
<name>A0A949UT97_9HYPH</name>
<feature type="transmembrane region" description="Helical" evidence="10">
    <location>
        <begin position="259"/>
        <end position="280"/>
    </location>
</feature>
<evidence type="ECO:0000256" key="6">
    <source>
        <dbReference type="ARBA" id="ARBA00022475"/>
    </source>
</evidence>
<evidence type="ECO:0000256" key="8">
    <source>
        <dbReference type="ARBA" id="ARBA00022989"/>
    </source>
</evidence>